<evidence type="ECO:0000256" key="1">
    <source>
        <dbReference type="SAM" id="MobiDB-lite"/>
    </source>
</evidence>
<evidence type="ECO:0000313" key="2">
    <source>
        <dbReference type="EMBL" id="CAI4019843.1"/>
    </source>
</evidence>
<dbReference type="AlphaFoldDB" id="A0A9P1GS38"/>
<reference evidence="3" key="2">
    <citation type="submission" date="2024-04" db="EMBL/GenBank/DDBJ databases">
        <authorList>
            <person name="Chen Y."/>
            <person name="Shah S."/>
            <person name="Dougan E. K."/>
            <person name="Thang M."/>
            <person name="Chan C."/>
        </authorList>
    </citation>
    <scope>NUCLEOTIDE SEQUENCE [LARGE SCALE GENOMIC DNA]</scope>
</reference>
<protein>
    <submittedName>
        <fullName evidence="2">Uncharacterized protein</fullName>
    </submittedName>
</protein>
<feature type="compositionally biased region" description="Low complexity" evidence="1">
    <location>
        <begin position="30"/>
        <end position="39"/>
    </location>
</feature>
<feature type="region of interest" description="Disordered" evidence="1">
    <location>
        <begin position="22"/>
        <end position="45"/>
    </location>
</feature>
<comment type="caution">
    <text evidence="2">The sequence shown here is derived from an EMBL/GenBank/DDBJ whole genome shotgun (WGS) entry which is preliminary data.</text>
</comment>
<dbReference type="Proteomes" id="UP001152797">
    <property type="component" value="Unassembled WGS sequence"/>
</dbReference>
<proteinExistence type="predicted"/>
<dbReference type="EMBL" id="CAMXCT010006776">
    <property type="protein sequence ID" value="CAI4019843.1"/>
    <property type="molecule type" value="Genomic_DNA"/>
</dbReference>
<accession>A0A9P1GS38</accession>
<name>A0A9P1GS38_9DINO</name>
<evidence type="ECO:0000313" key="4">
    <source>
        <dbReference type="Proteomes" id="UP001152797"/>
    </source>
</evidence>
<dbReference type="EMBL" id="CAMXCT020006776">
    <property type="protein sequence ID" value="CAL1173218.1"/>
    <property type="molecule type" value="Genomic_DNA"/>
</dbReference>
<organism evidence="2">
    <name type="scientific">Cladocopium goreaui</name>
    <dbReference type="NCBI Taxonomy" id="2562237"/>
    <lineage>
        <taxon>Eukaryota</taxon>
        <taxon>Sar</taxon>
        <taxon>Alveolata</taxon>
        <taxon>Dinophyceae</taxon>
        <taxon>Suessiales</taxon>
        <taxon>Symbiodiniaceae</taxon>
        <taxon>Cladocopium</taxon>
    </lineage>
</organism>
<keyword evidence="4" id="KW-1185">Reference proteome</keyword>
<sequence>MAISMRFLAKASQSFESIVSHAPSPKALRTPKTPKTPKTPMSPFGISPLASLNRVNFFPEDVEKVVKRTPKVPARSVHFANGGWVGNATRLLGGRLQAEAEASSPITDLTTAASATRDAVRARLARQEQRAAPLASEAGIPTLPMLLGQRAPLSSVGQRLDVVDEESCAYAARKACLEQRERRASRAMVDFVV</sequence>
<gene>
    <name evidence="2" type="ORF">C1SCF055_LOCUS44306</name>
</gene>
<dbReference type="EMBL" id="CAMXCT030006776">
    <property type="protein sequence ID" value="CAL4807155.1"/>
    <property type="molecule type" value="Genomic_DNA"/>
</dbReference>
<evidence type="ECO:0000313" key="3">
    <source>
        <dbReference type="EMBL" id="CAL1173218.1"/>
    </source>
</evidence>
<dbReference type="OrthoDB" id="438244at2759"/>
<reference evidence="2" key="1">
    <citation type="submission" date="2022-10" db="EMBL/GenBank/DDBJ databases">
        <authorList>
            <person name="Chen Y."/>
            <person name="Dougan E. K."/>
            <person name="Chan C."/>
            <person name="Rhodes N."/>
            <person name="Thang M."/>
        </authorList>
    </citation>
    <scope>NUCLEOTIDE SEQUENCE</scope>
</reference>